<sequence>MGDPIDLMIHKSSQESIGVSSSQIRAARALLGWSGKDLAEFCSVGLATIRRYEQENGLKKANPSVLKAIINLFESHGIEFLGDPLVNPGVILHLDRQAK</sequence>
<dbReference type="KEGG" id="maes:Ga0123461_1250"/>
<dbReference type="InterPro" id="IPR001387">
    <property type="entry name" value="Cro/C1-type_HTH"/>
</dbReference>
<dbReference type="SMART" id="SM00530">
    <property type="entry name" value="HTH_XRE"/>
    <property type="match status" value="1"/>
</dbReference>
<gene>
    <name evidence="2" type="ORF">Ga0123461_1250</name>
</gene>
<dbReference type="SUPFAM" id="SSF47413">
    <property type="entry name" value="lambda repressor-like DNA-binding domains"/>
    <property type="match status" value="1"/>
</dbReference>
<dbReference type="PROSITE" id="PS50943">
    <property type="entry name" value="HTH_CROC1"/>
    <property type="match status" value="1"/>
</dbReference>
<reference evidence="2 3" key="1">
    <citation type="submission" date="2016-12" db="EMBL/GenBank/DDBJ databases">
        <title>Isolation and genomic insights into novel planktonic Zetaproteobacteria from stratified waters of the Chesapeake Bay.</title>
        <authorList>
            <person name="McAllister S.M."/>
            <person name="Kato S."/>
            <person name="Chan C.S."/>
            <person name="Chiu B.K."/>
            <person name="Field E.K."/>
        </authorList>
    </citation>
    <scope>NUCLEOTIDE SEQUENCE [LARGE SCALE GENOMIC DNA]</scope>
    <source>
        <strain evidence="2 3">CP-5</strain>
    </source>
</reference>
<evidence type="ECO:0000259" key="1">
    <source>
        <dbReference type="PROSITE" id="PS50943"/>
    </source>
</evidence>
<accession>A0A2K8L0E5</accession>
<dbReference type="EMBL" id="CP018799">
    <property type="protein sequence ID" value="ATX79669.1"/>
    <property type="molecule type" value="Genomic_DNA"/>
</dbReference>
<evidence type="ECO:0000313" key="2">
    <source>
        <dbReference type="EMBL" id="ATX79669.1"/>
    </source>
</evidence>
<evidence type="ECO:0000313" key="3">
    <source>
        <dbReference type="Proteomes" id="UP000231701"/>
    </source>
</evidence>
<dbReference type="Gene3D" id="1.10.260.40">
    <property type="entry name" value="lambda repressor-like DNA-binding domains"/>
    <property type="match status" value="1"/>
</dbReference>
<organism evidence="2 3">
    <name type="scientific">Mariprofundus aestuarium</name>
    <dbReference type="NCBI Taxonomy" id="1921086"/>
    <lineage>
        <taxon>Bacteria</taxon>
        <taxon>Pseudomonadati</taxon>
        <taxon>Pseudomonadota</taxon>
        <taxon>Candidatius Mariprofundia</taxon>
        <taxon>Mariprofundales</taxon>
        <taxon>Mariprofundaceae</taxon>
        <taxon>Mariprofundus</taxon>
    </lineage>
</organism>
<dbReference type="RefSeq" id="WP_198507143.1">
    <property type="nucleotide sequence ID" value="NZ_CP018799.1"/>
</dbReference>
<proteinExistence type="predicted"/>
<feature type="domain" description="HTH cro/C1-type" evidence="1">
    <location>
        <begin position="24"/>
        <end position="80"/>
    </location>
</feature>
<dbReference type="CDD" id="cd00093">
    <property type="entry name" value="HTH_XRE"/>
    <property type="match status" value="1"/>
</dbReference>
<dbReference type="Pfam" id="PF01381">
    <property type="entry name" value="HTH_3"/>
    <property type="match status" value="1"/>
</dbReference>
<name>A0A2K8L0E5_MARES</name>
<dbReference type="Proteomes" id="UP000231701">
    <property type="component" value="Chromosome"/>
</dbReference>
<dbReference type="GO" id="GO:0003677">
    <property type="term" value="F:DNA binding"/>
    <property type="evidence" value="ECO:0007669"/>
    <property type="project" value="InterPro"/>
</dbReference>
<dbReference type="InterPro" id="IPR010982">
    <property type="entry name" value="Lambda_DNA-bd_dom_sf"/>
</dbReference>
<protein>
    <submittedName>
        <fullName evidence="2">Helix-turn-helix protein</fullName>
    </submittedName>
</protein>
<keyword evidence="3" id="KW-1185">Reference proteome</keyword>
<dbReference type="AlphaFoldDB" id="A0A2K8L0E5"/>